<keyword evidence="1" id="KW-0472">Membrane</keyword>
<dbReference type="AlphaFoldDB" id="A0AB39HQC3"/>
<feature type="transmembrane region" description="Helical" evidence="1">
    <location>
        <begin position="50"/>
        <end position="70"/>
    </location>
</feature>
<keyword evidence="1" id="KW-1133">Transmembrane helix</keyword>
<sequence length="255" mass="28968">MKPISFPKVGFHQFWIQLNWTFWAIGIFLVVHVIRYFFKNNADSFYSAGYIAGNIYMLVIGIIAISFLSYYVGNGITRKNYFLGNMLAAVGLSIIIPILFYLINLVEQFIITRFTNIELEENPFKIIEIDTDGHIIGDIVQSIIITPFVSVESSFFLSLGLFALNIFMFYIIGWLIGAAFYRLGVILGIIVIIIGAALFIIKDTMIRLTLDIPIFDNFVALEKIPQGLALPVVCLVFFIIMLLIYLLIKRAPIKI</sequence>
<organism evidence="2">
    <name type="scientific">Ornithinibacillus sp. 4-3</name>
    <dbReference type="NCBI Taxonomy" id="3231488"/>
    <lineage>
        <taxon>Bacteria</taxon>
        <taxon>Bacillati</taxon>
        <taxon>Bacillota</taxon>
        <taxon>Bacilli</taxon>
        <taxon>Bacillales</taxon>
        <taxon>Bacillaceae</taxon>
        <taxon>Ornithinibacillus</taxon>
    </lineage>
</organism>
<evidence type="ECO:0000313" key="2">
    <source>
        <dbReference type="EMBL" id="XDK33627.1"/>
    </source>
</evidence>
<feature type="transmembrane region" description="Helical" evidence="1">
    <location>
        <begin position="228"/>
        <end position="248"/>
    </location>
</feature>
<feature type="transmembrane region" description="Helical" evidence="1">
    <location>
        <begin position="82"/>
        <end position="103"/>
    </location>
</feature>
<name>A0AB39HQC3_9BACI</name>
<dbReference type="EMBL" id="CP162599">
    <property type="protein sequence ID" value="XDK33627.1"/>
    <property type="molecule type" value="Genomic_DNA"/>
</dbReference>
<accession>A0AB39HQC3</accession>
<feature type="transmembrane region" description="Helical" evidence="1">
    <location>
        <begin position="20"/>
        <end position="38"/>
    </location>
</feature>
<evidence type="ECO:0008006" key="3">
    <source>
        <dbReference type="Google" id="ProtNLM"/>
    </source>
</evidence>
<feature type="transmembrane region" description="Helical" evidence="1">
    <location>
        <begin position="183"/>
        <end position="201"/>
    </location>
</feature>
<keyword evidence="1" id="KW-0812">Transmembrane</keyword>
<dbReference type="RefSeq" id="WP_368654305.1">
    <property type="nucleotide sequence ID" value="NZ_CP162599.1"/>
</dbReference>
<reference evidence="2" key="1">
    <citation type="submission" date="2024-07" db="EMBL/GenBank/DDBJ databases">
        <title>Halotolerant mesophilic bacterium Ornithinibacillus sp. 4-3, sp. nov., isolated from soil.</title>
        <authorList>
            <person name="Sidarenka A.V."/>
            <person name="Guliayeva D.E."/>
            <person name="Leanovich S.I."/>
            <person name="Hileuskaya K.S."/>
            <person name="Akhremchuk A.E."/>
            <person name="Sikolenko M.A."/>
            <person name="Valentovich L.N."/>
        </authorList>
    </citation>
    <scope>NUCLEOTIDE SEQUENCE</scope>
    <source>
        <strain evidence="2">4-3</strain>
    </source>
</reference>
<proteinExistence type="predicted"/>
<evidence type="ECO:0000256" key="1">
    <source>
        <dbReference type="SAM" id="Phobius"/>
    </source>
</evidence>
<gene>
    <name evidence="2" type="ORF">AB4Y30_04535</name>
</gene>
<feature type="transmembrane region" description="Helical" evidence="1">
    <location>
        <begin position="155"/>
        <end position="176"/>
    </location>
</feature>
<protein>
    <recommendedName>
        <fullName evidence="3">ABC transporter permease</fullName>
    </recommendedName>
</protein>